<evidence type="ECO:0000256" key="1">
    <source>
        <dbReference type="SAM" id="MobiDB-lite"/>
    </source>
</evidence>
<dbReference type="AlphaFoldDB" id="A0AAN9SM82"/>
<proteinExistence type="predicted"/>
<organism evidence="2 3">
    <name type="scientific">Psophocarpus tetragonolobus</name>
    <name type="common">Winged bean</name>
    <name type="synonym">Dolichos tetragonolobus</name>
    <dbReference type="NCBI Taxonomy" id="3891"/>
    <lineage>
        <taxon>Eukaryota</taxon>
        <taxon>Viridiplantae</taxon>
        <taxon>Streptophyta</taxon>
        <taxon>Embryophyta</taxon>
        <taxon>Tracheophyta</taxon>
        <taxon>Spermatophyta</taxon>
        <taxon>Magnoliopsida</taxon>
        <taxon>eudicotyledons</taxon>
        <taxon>Gunneridae</taxon>
        <taxon>Pentapetalae</taxon>
        <taxon>rosids</taxon>
        <taxon>fabids</taxon>
        <taxon>Fabales</taxon>
        <taxon>Fabaceae</taxon>
        <taxon>Papilionoideae</taxon>
        <taxon>50 kb inversion clade</taxon>
        <taxon>NPAAA clade</taxon>
        <taxon>indigoferoid/millettioid clade</taxon>
        <taxon>Phaseoleae</taxon>
        <taxon>Psophocarpus</taxon>
    </lineage>
</organism>
<protein>
    <submittedName>
        <fullName evidence="2">Uncharacterized protein</fullName>
    </submittedName>
</protein>
<reference evidence="2 3" key="1">
    <citation type="submission" date="2024-01" db="EMBL/GenBank/DDBJ databases">
        <title>The genomes of 5 underutilized Papilionoideae crops provide insights into root nodulation and disease resistanc.</title>
        <authorList>
            <person name="Jiang F."/>
        </authorList>
    </citation>
    <scope>NUCLEOTIDE SEQUENCE [LARGE SCALE GENOMIC DNA]</scope>
    <source>
        <strain evidence="2">DUOXIRENSHENG_FW03</strain>
        <tissue evidence="2">Leaves</tissue>
    </source>
</reference>
<dbReference type="Proteomes" id="UP001386955">
    <property type="component" value="Unassembled WGS sequence"/>
</dbReference>
<accession>A0AAN9SM82</accession>
<feature type="region of interest" description="Disordered" evidence="1">
    <location>
        <begin position="35"/>
        <end position="54"/>
    </location>
</feature>
<evidence type="ECO:0000313" key="3">
    <source>
        <dbReference type="Proteomes" id="UP001386955"/>
    </source>
</evidence>
<evidence type="ECO:0000313" key="2">
    <source>
        <dbReference type="EMBL" id="KAK7400679.1"/>
    </source>
</evidence>
<comment type="caution">
    <text evidence="2">The sequence shown here is derived from an EMBL/GenBank/DDBJ whole genome shotgun (WGS) entry which is preliminary data.</text>
</comment>
<keyword evidence="3" id="KW-1185">Reference proteome</keyword>
<dbReference type="EMBL" id="JAYMYS010000003">
    <property type="protein sequence ID" value="KAK7400679.1"/>
    <property type="molecule type" value="Genomic_DNA"/>
</dbReference>
<name>A0AAN9SM82_PSOTE</name>
<sequence length="200" mass="22252">MEFGITEEGAIGSGKQLVDGARAFEEAFVRRSRPIAKKYKTTNSQGTPKSHRQPLAWKRRLVGTQGGLVQASVTWCHLSFNLGMPFSWPIMQQSHKPSLRFRGVWVENSVGQAEMKSANANELAQVGLNLDAEAVSRDVLMAGSSFREGQYLWVLGRSIRASNKFLKKLLCKDWLKKDLDKRNATINGSGFGSRLPDINV</sequence>
<gene>
    <name evidence="2" type="ORF">VNO78_11935</name>
</gene>